<evidence type="ECO:0000313" key="2">
    <source>
        <dbReference type="EMBL" id="KAK7376826.1"/>
    </source>
</evidence>
<dbReference type="EMBL" id="JAYMYR010000002">
    <property type="protein sequence ID" value="KAK7376826.1"/>
    <property type="molecule type" value="Genomic_DNA"/>
</dbReference>
<dbReference type="Proteomes" id="UP001374584">
    <property type="component" value="Unassembled WGS sequence"/>
</dbReference>
<feature type="transmembrane region" description="Helical" evidence="1">
    <location>
        <begin position="6"/>
        <end position="27"/>
    </location>
</feature>
<name>A0AAN9NPX7_PHACN</name>
<keyword evidence="1" id="KW-0812">Transmembrane</keyword>
<reference evidence="2 3" key="1">
    <citation type="submission" date="2024-01" db="EMBL/GenBank/DDBJ databases">
        <title>The genomes of 5 underutilized Papilionoideae crops provide insights into root nodulation and disease resistanc.</title>
        <authorList>
            <person name="Jiang F."/>
        </authorList>
    </citation>
    <scope>NUCLEOTIDE SEQUENCE [LARGE SCALE GENOMIC DNA]</scope>
    <source>
        <strain evidence="2">JINMINGXINNONG_FW02</strain>
        <tissue evidence="2">Leaves</tissue>
    </source>
</reference>
<protein>
    <submittedName>
        <fullName evidence="2">Uncharacterized protein</fullName>
    </submittedName>
</protein>
<keyword evidence="3" id="KW-1185">Reference proteome</keyword>
<gene>
    <name evidence="2" type="ORF">VNO80_02243</name>
</gene>
<accession>A0AAN9NPX7</accession>
<dbReference type="AlphaFoldDB" id="A0AAN9NPX7"/>
<keyword evidence="1" id="KW-0472">Membrane</keyword>
<sequence length="87" mass="10299">MVDWGWVGSLHIFWLGLIFLPLPLRIIPSRTLRWSLYLIAKYWKGHSFLQESTSDEDTQENVQGIYVEVIYDCELELICNCFQLYAL</sequence>
<organism evidence="2 3">
    <name type="scientific">Phaseolus coccineus</name>
    <name type="common">Scarlet runner bean</name>
    <name type="synonym">Phaseolus multiflorus</name>
    <dbReference type="NCBI Taxonomy" id="3886"/>
    <lineage>
        <taxon>Eukaryota</taxon>
        <taxon>Viridiplantae</taxon>
        <taxon>Streptophyta</taxon>
        <taxon>Embryophyta</taxon>
        <taxon>Tracheophyta</taxon>
        <taxon>Spermatophyta</taxon>
        <taxon>Magnoliopsida</taxon>
        <taxon>eudicotyledons</taxon>
        <taxon>Gunneridae</taxon>
        <taxon>Pentapetalae</taxon>
        <taxon>rosids</taxon>
        <taxon>fabids</taxon>
        <taxon>Fabales</taxon>
        <taxon>Fabaceae</taxon>
        <taxon>Papilionoideae</taxon>
        <taxon>50 kb inversion clade</taxon>
        <taxon>NPAAA clade</taxon>
        <taxon>indigoferoid/millettioid clade</taxon>
        <taxon>Phaseoleae</taxon>
        <taxon>Phaseolus</taxon>
    </lineage>
</organism>
<keyword evidence="1" id="KW-1133">Transmembrane helix</keyword>
<proteinExistence type="predicted"/>
<evidence type="ECO:0000313" key="3">
    <source>
        <dbReference type="Proteomes" id="UP001374584"/>
    </source>
</evidence>
<evidence type="ECO:0000256" key="1">
    <source>
        <dbReference type="SAM" id="Phobius"/>
    </source>
</evidence>
<comment type="caution">
    <text evidence="2">The sequence shown here is derived from an EMBL/GenBank/DDBJ whole genome shotgun (WGS) entry which is preliminary data.</text>
</comment>